<feature type="region of interest" description="Disordered" evidence="1">
    <location>
        <begin position="1"/>
        <end position="28"/>
    </location>
</feature>
<feature type="compositionally biased region" description="Polar residues" evidence="1">
    <location>
        <begin position="981"/>
        <end position="1000"/>
    </location>
</feature>
<feature type="region of interest" description="Disordered" evidence="1">
    <location>
        <begin position="682"/>
        <end position="770"/>
    </location>
</feature>
<feature type="region of interest" description="Disordered" evidence="1">
    <location>
        <begin position="591"/>
        <end position="659"/>
    </location>
</feature>
<feature type="region of interest" description="Disordered" evidence="1">
    <location>
        <begin position="788"/>
        <end position="937"/>
    </location>
</feature>
<feature type="compositionally biased region" description="Basic residues" evidence="1">
    <location>
        <begin position="478"/>
        <end position="497"/>
    </location>
</feature>
<evidence type="ECO:0000256" key="1">
    <source>
        <dbReference type="SAM" id="MobiDB-lite"/>
    </source>
</evidence>
<reference evidence="2" key="1">
    <citation type="submission" date="2023-01" db="EMBL/GenBank/DDBJ databases">
        <title>Exophiala dermititidis isolated from Cystic Fibrosis Patient.</title>
        <authorList>
            <person name="Kurbessoian T."/>
            <person name="Crocker A."/>
            <person name="Murante D."/>
            <person name="Hogan D.A."/>
            <person name="Stajich J.E."/>
        </authorList>
    </citation>
    <scope>NUCLEOTIDE SEQUENCE</scope>
    <source>
        <strain evidence="2">Ex8</strain>
    </source>
</reference>
<feature type="compositionally biased region" description="Acidic residues" evidence="1">
    <location>
        <begin position="791"/>
        <end position="802"/>
    </location>
</feature>
<feature type="region of interest" description="Disordered" evidence="1">
    <location>
        <begin position="960"/>
        <end position="1000"/>
    </location>
</feature>
<gene>
    <name evidence="2" type="ORF">HRR80_001009</name>
</gene>
<feature type="compositionally biased region" description="Acidic residues" evidence="1">
    <location>
        <begin position="896"/>
        <end position="906"/>
    </location>
</feature>
<feature type="compositionally biased region" description="Basic and acidic residues" evidence="1">
    <location>
        <begin position="635"/>
        <end position="650"/>
    </location>
</feature>
<feature type="compositionally biased region" description="Low complexity" evidence="1">
    <location>
        <begin position="817"/>
        <end position="831"/>
    </location>
</feature>
<evidence type="ECO:0000313" key="3">
    <source>
        <dbReference type="Proteomes" id="UP001161757"/>
    </source>
</evidence>
<dbReference type="Proteomes" id="UP001161757">
    <property type="component" value="Unassembled WGS sequence"/>
</dbReference>
<protein>
    <submittedName>
        <fullName evidence="2">Uncharacterized protein</fullName>
    </submittedName>
</protein>
<feature type="compositionally biased region" description="Basic and acidic residues" evidence="1">
    <location>
        <begin position="842"/>
        <end position="868"/>
    </location>
</feature>
<sequence length="1000" mass="110960">MKAPSWYDDAPEPSETGATALSSWDDSDFSNPDLVETSYDPTILRRSLVSGSADEIMLKDDTNEEVQDAQQRLQGLYLMITQQARKCSDALSADYYELDRLVLCVGNGVQIFWLGLISGSPVVDWGTFPAVDGSSHVLDVMMVESFSYLEHLSTSPVHWKLWIPTIPTTNNHSPIPNTPYLLKQDTSLSSILLQAMSTDNNNIQTPNATIMSTANTNPQLPTPDSSPITVTMAANTSTDVSGTPSALERLALFQYVTNVRNYTVTEIINKLPGNPTDLAELPEMITTGDYRYINNMRLVLRYLKRVAKQCKRQQNTAACAILEQYRETVKFCHDMEERHAQRLLHLDDEDTAYLNKDTNSGSDDQDTPPRSPSSSSSFTAWEEPEPEEPEPATPTPSKVISVVDTANTDQVPTADNKSTASEPVVGTPVQHWTNDTDPDTEPKSDAAEDYAPDSVEGPATKKVGKKTASTVITAPKPRNTKKSKKHNKPKKSPKSKKGLTTNNHAVEEHASDKPTPEKNFKVANVTTDSEPEKVTGDTWSEYDYDFDYPLEDSTANKELQTEDDSDYEVVLFIPPEGEAHAYLERIKKTKLSKVHGEDHSARQDDNDNAVQSVSQAEIECDKEEEQETTILTDPDTDKSGEEDNDKHLPLDNDTSPATKAAWNCTATNQLSRMFELLSIASANEQDRQQQEAEVSDLSPVEEADEHQEQEVSTLEPIEEENEAEIDVEEETTTILTDPEPETEKVEDDKDADLVDDTTSSPKRQFSETDRLSRMFELLSIASANEQLRLEEEAEVSDPEEQDSAPVEELTSIPEEVASTPEEPASVPEEPVYAPINELDQDEIARIHAPNTKECDDLSHVFLFPREDGPTPTVEETSEWEADKKEIFECDKVEATSEVDELNDNGEPEPNKEPTAEECSNDNPDKTTAAAGLHAPNTKEYNDLTHVFLFPREDGNAELEAALAKSTESNEETTQKDILDEQTPSTPSLGTTSFNDNEAIV</sequence>
<feature type="compositionally biased region" description="Basic and acidic residues" evidence="1">
    <location>
        <begin position="594"/>
        <end position="605"/>
    </location>
</feature>
<feature type="compositionally biased region" description="Acidic residues" evidence="1">
    <location>
        <begin position="618"/>
        <end position="627"/>
    </location>
</feature>
<organism evidence="2 3">
    <name type="scientific">Exophiala dermatitidis</name>
    <name type="common">Black yeast-like fungus</name>
    <name type="synonym">Wangiella dermatitidis</name>
    <dbReference type="NCBI Taxonomy" id="5970"/>
    <lineage>
        <taxon>Eukaryota</taxon>
        <taxon>Fungi</taxon>
        <taxon>Dikarya</taxon>
        <taxon>Ascomycota</taxon>
        <taxon>Pezizomycotina</taxon>
        <taxon>Eurotiomycetes</taxon>
        <taxon>Chaetothyriomycetidae</taxon>
        <taxon>Chaetothyriales</taxon>
        <taxon>Herpotrichiellaceae</taxon>
        <taxon>Exophiala</taxon>
    </lineage>
</organism>
<dbReference type="EMBL" id="JAJGCB010000002">
    <property type="protein sequence ID" value="KAJ8994286.1"/>
    <property type="molecule type" value="Genomic_DNA"/>
</dbReference>
<dbReference type="AlphaFoldDB" id="A0AAN6F1L7"/>
<feature type="region of interest" description="Disordered" evidence="1">
    <location>
        <begin position="353"/>
        <end position="398"/>
    </location>
</feature>
<feature type="compositionally biased region" description="Basic and acidic residues" evidence="1">
    <location>
        <begin position="505"/>
        <end position="520"/>
    </location>
</feature>
<comment type="caution">
    <text evidence="2">The sequence shown here is derived from an EMBL/GenBank/DDBJ whole genome shotgun (WGS) entry which is preliminary data.</text>
</comment>
<feature type="compositionally biased region" description="Basic and acidic residues" evidence="1">
    <location>
        <begin position="880"/>
        <end position="894"/>
    </location>
</feature>
<proteinExistence type="predicted"/>
<feature type="compositionally biased region" description="Polar residues" evidence="1">
    <location>
        <begin position="410"/>
        <end position="421"/>
    </location>
</feature>
<accession>A0AAN6F1L7</accession>
<feature type="compositionally biased region" description="Acidic residues" evidence="1">
    <location>
        <begin position="716"/>
        <end position="731"/>
    </location>
</feature>
<evidence type="ECO:0000313" key="2">
    <source>
        <dbReference type="EMBL" id="KAJ8994286.1"/>
    </source>
</evidence>
<name>A0AAN6F1L7_EXODE</name>
<feature type="region of interest" description="Disordered" evidence="1">
    <location>
        <begin position="410"/>
        <end position="540"/>
    </location>
</feature>